<name>A0A0A9CRJ9_ARUDO</name>
<organism evidence="1">
    <name type="scientific">Arundo donax</name>
    <name type="common">Giant reed</name>
    <name type="synonym">Donax arundinaceus</name>
    <dbReference type="NCBI Taxonomy" id="35708"/>
    <lineage>
        <taxon>Eukaryota</taxon>
        <taxon>Viridiplantae</taxon>
        <taxon>Streptophyta</taxon>
        <taxon>Embryophyta</taxon>
        <taxon>Tracheophyta</taxon>
        <taxon>Spermatophyta</taxon>
        <taxon>Magnoliopsida</taxon>
        <taxon>Liliopsida</taxon>
        <taxon>Poales</taxon>
        <taxon>Poaceae</taxon>
        <taxon>PACMAD clade</taxon>
        <taxon>Arundinoideae</taxon>
        <taxon>Arundineae</taxon>
        <taxon>Arundo</taxon>
    </lineage>
</organism>
<protein>
    <submittedName>
        <fullName evidence="1">Uncharacterized protein</fullName>
    </submittedName>
</protein>
<dbReference type="EMBL" id="GBRH01219684">
    <property type="protein sequence ID" value="JAD78211.1"/>
    <property type="molecule type" value="Transcribed_RNA"/>
</dbReference>
<reference evidence="1" key="2">
    <citation type="journal article" date="2015" name="Data Brief">
        <title>Shoot transcriptome of the giant reed, Arundo donax.</title>
        <authorList>
            <person name="Barrero R.A."/>
            <person name="Guerrero F.D."/>
            <person name="Moolhuijzen P."/>
            <person name="Goolsby J.A."/>
            <person name="Tidwell J."/>
            <person name="Bellgard S.E."/>
            <person name="Bellgard M.I."/>
        </authorList>
    </citation>
    <scope>NUCLEOTIDE SEQUENCE</scope>
    <source>
        <tissue evidence="1">Shoot tissue taken approximately 20 cm above the soil surface</tissue>
    </source>
</reference>
<proteinExistence type="predicted"/>
<evidence type="ECO:0000313" key="1">
    <source>
        <dbReference type="EMBL" id="JAD78211.1"/>
    </source>
</evidence>
<sequence length="78" mass="8785">MPHACASSRVTDIVNAKFESSVTKDWLSSFSISPSTVRRIKMQLAQWLYRSTTTCTLQASVHTNNSVYWLVNSNQTDS</sequence>
<reference evidence="1" key="1">
    <citation type="submission" date="2014-09" db="EMBL/GenBank/DDBJ databases">
        <authorList>
            <person name="Magalhaes I.L.F."/>
            <person name="Oliveira U."/>
            <person name="Santos F.R."/>
            <person name="Vidigal T.H.D.A."/>
            <person name="Brescovit A.D."/>
            <person name="Santos A.J."/>
        </authorList>
    </citation>
    <scope>NUCLEOTIDE SEQUENCE</scope>
    <source>
        <tissue evidence="1">Shoot tissue taken approximately 20 cm above the soil surface</tissue>
    </source>
</reference>
<accession>A0A0A9CRJ9</accession>
<dbReference type="AlphaFoldDB" id="A0A0A9CRJ9"/>